<proteinExistence type="predicted"/>
<accession>A0A183GQV0</accession>
<dbReference type="Proteomes" id="UP000050761">
    <property type="component" value="Unassembled WGS sequence"/>
</dbReference>
<evidence type="ECO:0000313" key="2">
    <source>
        <dbReference type="Proteomes" id="UP000050761"/>
    </source>
</evidence>
<evidence type="ECO:0000313" key="1">
    <source>
        <dbReference type="EMBL" id="VDP48901.1"/>
    </source>
</evidence>
<dbReference type="OrthoDB" id="5875051at2759"/>
<name>A0A183GQV0_HELPZ</name>
<keyword evidence="2" id="KW-1185">Reference proteome</keyword>
<reference evidence="1 2" key="1">
    <citation type="submission" date="2018-11" db="EMBL/GenBank/DDBJ databases">
        <authorList>
            <consortium name="Pathogen Informatics"/>
        </authorList>
    </citation>
    <scope>NUCLEOTIDE SEQUENCE [LARGE SCALE GENOMIC DNA]</scope>
</reference>
<gene>
    <name evidence="1" type="ORF">HPBE_LOCUS25069</name>
</gene>
<dbReference type="AlphaFoldDB" id="A0A183GQV0"/>
<sequence length="153" mass="17930">MAENAPAGTLGQPFKIQTNAFGVKLKKEMHFWRYDLMIYAEILSGKKTVFFTKKGREDYTVMNRNFKCKLIFDAVVRINKDFFEEPSMLWYDGQSILYSGMDLFRNRDKSAMKFHISGRDCRHECLKGFETITFDIAPVKEDYCVSFIPVFDL</sequence>
<evidence type="ECO:0000313" key="3">
    <source>
        <dbReference type="WBParaSite" id="HPBE_0002507001-mRNA-1"/>
    </source>
</evidence>
<accession>A0A3P8DY02</accession>
<organism evidence="2 3">
    <name type="scientific">Heligmosomoides polygyrus</name>
    <name type="common">Parasitic roundworm</name>
    <dbReference type="NCBI Taxonomy" id="6339"/>
    <lineage>
        <taxon>Eukaryota</taxon>
        <taxon>Metazoa</taxon>
        <taxon>Ecdysozoa</taxon>
        <taxon>Nematoda</taxon>
        <taxon>Chromadorea</taxon>
        <taxon>Rhabditida</taxon>
        <taxon>Rhabditina</taxon>
        <taxon>Rhabditomorpha</taxon>
        <taxon>Strongyloidea</taxon>
        <taxon>Heligmosomidae</taxon>
        <taxon>Heligmosomoides</taxon>
    </lineage>
</organism>
<dbReference type="WBParaSite" id="HPBE_0002507001-mRNA-1">
    <property type="protein sequence ID" value="HPBE_0002507001-mRNA-1"/>
    <property type="gene ID" value="HPBE_0002507001"/>
</dbReference>
<reference evidence="3" key="2">
    <citation type="submission" date="2019-09" db="UniProtKB">
        <authorList>
            <consortium name="WormBaseParasite"/>
        </authorList>
    </citation>
    <scope>IDENTIFICATION</scope>
</reference>
<protein>
    <submittedName>
        <fullName evidence="3">DUF1968 domain-containing protein</fullName>
    </submittedName>
</protein>
<dbReference type="EMBL" id="UZAH01037292">
    <property type="protein sequence ID" value="VDP48901.1"/>
    <property type="molecule type" value="Genomic_DNA"/>
</dbReference>